<organism evidence="1">
    <name type="scientific">Ophidiomyces ophidiicola</name>
    <dbReference type="NCBI Taxonomy" id="1387563"/>
    <lineage>
        <taxon>Eukaryota</taxon>
        <taxon>Fungi</taxon>
        <taxon>Dikarya</taxon>
        <taxon>Ascomycota</taxon>
        <taxon>Pezizomycotina</taxon>
        <taxon>Eurotiomycetes</taxon>
        <taxon>Eurotiomycetidae</taxon>
        <taxon>Onygenales</taxon>
        <taxon>Onygenaceae</taxon>
        <taxon>Ophidiomyces</taxon>
    </lineage>
</organism>
<dbReference type="EMBL" id="JALBCA010000020">
    <property type="protein sequence ID" value="KAI2390035.1"/>
    <property type="molecule type" value="Genomic_DNA"/>
</dbReference>
<name>A0ACB8V0R8_9EURO</name>
<accession>A0ACB8V0R8</accession>
<proteinExistence type="predicted"/>
<gene>
    <name evidence="1" type="ORF">LOY88_001843</name>
</gene>
<sequence length="252" mass="26883">MAAQPNASSTTQRPPRPSLFQLPPSRNASNLSLAPGISNTLPDSSKRSSSKGSKAASVRHGPSMGFLGVSPGFGASFLRPSRSGVEVDAGDAVWDEMQNTLNEVEQAAAGGDHVFGAEHAKALEELRVKQLALAQAWARSEADEAADASASESSMGGVKGAAESVGRASIDTKDTSQQKVLDEKTEKDILFARKRREANDRYFERVNSSVLDVVAKLDEVAHAMRAVERESKEIWSESESVNSAMADTQRVP</sequence>
<protein>
    <submittedName>
        <fullName evidence="1">Uncharacterized protein</fullName>
    </submittedName>
</protein>
<reference evidence="1" key="1">
    <citation type="journal article" date="2022" name="bioRxiv">
        <title>Population genetic analysis of Ophidiomyces ophidiicola, the causative agent of snake fungal disease, indicates recent introductions to the USA.</title>
        <authorList>
            <person name="Ladner J.T."/>
            <person name="Palmer J.M."/>
            <person name="Ettinger C.L."/>
            <person name="Stajich J.E."/>
            <person name="Farrell T.M."/>
            <person name="Glorioso B.M."/>
            <person name="Lawson B."/>
            <person name="Price S.J."/>
            <person name="Stengle A.G."/>
            <person name="Grear D.A."/>
            <person name="Lorch J.M."/>
        </authorList>
    </citation>
    <scope>NUCLEOTIDE SEQUENCE</scope>
    <source>
        <strain evidence="1">NWHC 24266-5</strain>
    </source>
</reference>
<evidence type="ECO:0000313" key="1">
    <source>
        <dbReference type="EMBL" id="KAI2390035.1"/>
    </source>
</evidence>
<comment type="caution">
    <text evidence="1">The sequence shown here is derived from an EMBL/GenBank/DDBJ whole genome shotgun (WGS) entry which is preliminary data.</text>
</comment>